<dbReference type="STRING" id="1120996.SAMN02746066_02577"/>
<organism evidence="1 2">
    <name type="scientific">Anaerosporobacter mobilis DSM 15930</name>
    <dbReference type="NCBI Taxonomy" id="1120996"/>
    <lineage>
        <taxon>Bacteria</taxon>
        <taxon>Bacillati</taxon>
        <taxon>Bacillota</taxon>
        <taxon>Clostridia</taxon>
        <taxon>Lachnospirales</taxon>
        <taxon>Lachnospiraceae</taxon>
        <taxon>Anaerosporobacter</taxon>
    </lineage>
</organism>
<name>A0A1M7K8F1_9FIRM</name>
<dbReference type="Gene3D" id="3.40.50.360">
    <property type="match status" value="1"/>
</dbReference>
<dbReference type="RefSeq" id="WP_084139243.1">
    <property type="nucleotide sequence ID" value="NZ_FRCP01000013.1"/>
</dbReference>
<sequence length="138" mass="15297">MKYAVIYKSKRNNKKLARAIGEAIGVIPQELESFDTNQEVDVLFFGASIYGGGVAPDVLTYIEKFTSDKIKKLVLFSASGFGTNQYQTLIDKVGSQGIAVEEEVYTCLGRAFFFKNHNHPNAEEVNGVASFARKYVTK</sequence>
<protein>
    <recommendedName>
        <fullName evidence="3">Flavodoxin</fullName>
    </recommendedName>
</protein>
<keyword evidence="2" id="KW-1185">Reference proteome</keyword>
<accession>A0A1M7K8F1</accession>
<gene>
    <name evidence="1" type="ORF">SAMN02746066_02577</name>
</gene>
<evidence type="ECO:0000313" key="1">
    <source>
        <dbReference type="EMBL" id="SHM61127.1"/>
    </source>
</evidence>
<proteinExistence type="predicted"/>
<dbReference type="AlphaFoldDB" id="A0A1M7K8F1"/>
<dbReference type="InterPro" id="IPR029039">
    <property type="entry name" value="Flavoprotein-like_sf"/>
</dbReference>
<evidence type="ECO:0008006" key="3">
    <source>
        <dbReference type="Google" id="ProtNLM"/>
    </source>
</evidence>
<dbReference type="EMBL" id="FRCP01000013">
    <property type="protein sequence ID" value="SHM61127.1"/>
    <property type="molecule type" value="Genomic_DNA"/>
</dbReference>
<dbReference type="OrthoDB" id="1739094at2"/>
<dbReference type="Proteomes" id="UP000184038">
    <property type="component" value="Unassembled WGS sequence"/>
</dbReference>
<evidence type="ECO:0000313" key="2">
    <source>
        <dbReference type="Proteomes" id="UP000184038"/>
    </source>
</evidence>
<reference evidence="1 2" key="1">
    <citation type="submission" date="2016-11" db="EMBL/GenBank/DDBJ databases">
        <authorList>
            <person name="Jaros S."/>
            <person name="Januszkiewicz K."/>
            <person name="Wedrychowicz H."/>
        </authorList>
    </citation>
    <scope>NUCLEOTIDE SEQUENCE [LARGE SCALE GENOMIC DNA]</scope>
    <source>
        <strain evidence="1 2">DSM 15930</strain>
    </source>
</reference>
<dbReference type="SUPFAM" id="SSF52218">
    <property type="entry name" value="Flavoproteins"/>
    <property type="match status" value="1"/>
</dbReference>